<dbReference type="EMBL" id="JABBFW010000003">
    <property type="protein sequence ID" value="NML14723.1"/>
    <property type="molecule type" value="Genomic_DNA"/>
</dbReference>
<reference evidence="1 2" key="1">
    <citation type="submission" date="2020-04" db="EMBL/GenBank/DDBJ databases">
        <title>Azohydromonas sp. isolated from soil.</title>
        <authorList>
            <person name="Dahal R.H."/>
        </authorList>
    </citation>
    <scope>NUCLEOTIDE SEQUENCE [LARGE SCALE GENOMIC DNA]</scope>
    <source>
        <strain evidence="1 2">G-1-1-14</strain>
    </source>
</reference>
<comment type="caution">
    <text evidence="1">The sequence shown here is derived from an EMBL/GenBank/DDBJ whole genome shotgun (WGS) entry which is preliminary data.</text>
</comment>
<dbReference type="SUPFAM" id="SSF52540">
    <property type="entry name" value="P-loop containing nucleoside triphosphate hydrolases"/>
    <property type="match status" value="1"/>
</dbReference>
<dbReference type="Gene3D" id="3.40.50.300">
    <property type="entry name" value="P-loop containing nucleotide triphosphate hydrolases"/>
    <property type="match status" value="1"/>
</dbReference>
<sequence length="379" mass="41623">MAAEYRNPKTKAGNKMTKAQSTDIRVALFGQSGAGKTTFLVSYFGNQQRHSFEQKHGYRLEADDVAVGNQLLSRYYKMECGQFPDGTSVSSEYKFNLKLAGLSEPGLHITWVDYPGAWWESQPKDSAEKTSRQNALSGLLGCHVGLLLVDGMQYRRHGLSYVRALLDQFKSEIRRLKDAASKVTQRENFPQIWLLAISKADVLSPGTTAEMIGKEITMGAADQIKGVADALDSKQFGHQYLLLSSAEADGSKVLDATKCIGFQLLAPIALESMLLDAVAEARKKENGRSGLFAKVLDTLSSIVDMVDSLDDFLPPKYQVFTKLLKAMSIKEELNKGASHFREKQAAASKRGDIIAATASAMKAELSSPMARKAYFNNQA</sequence>
<organism evidence="1 2">
    <name type="scientific">Azohydromonas caseinilytica</name>
    <dbReference type="NCBI Taxonomy" id="2728836"/>
    <lineage>
        <taxon>Bacteria</taxon>
        <taxon>Pseudomonadati</taxon>
        <taxon>Pseudomonadota</taxon>
        <taxon>Betaproteobacteria</taxon>
        <taxon>Burkholderiales</taxon>
        <taxon>Sphaerotilaceae</taxon>
        <taxon>Azohydromonas</taxon>
    </lineage>
</organism>
<dbReference type="Proteomes" id="UP000574067">
    <property type="component" value="Unassembled WGS sequence"/>
</dbReference>
<protein>
    <submittedName>
        <fullName evidence="1">Uncharacterized protein</fullName>
    </submittedName>
</protein>
<dbReference type="AlphaFoldDB" id="A0A848F8Q4"/>
<evidence type="ECO:0000313" key="2">
    <source>
        <dbReference type="Proteomes" id="UP000574067"/>
    </source>
</evidence>
<keyword evidence="2" id="KW-1185">Reference proteome</keyword>
<dbReference type="InterPro" id="IPR027417">
    <property type="entry name" value="P-loop_NTPase"/>
</dbReference>
<proteinExistence type="predicted"/>
<name>A0A848F8Q4_9BURK</name>
<accession>A0A848F8Q4</accession>
<evidence type="ECO:0000313" key="1">
    <source>
        <dbReference type="EMBL" id="NML14723.1"/>
    </source>
</evidence>
<gene>
    <name evidence="1" type="ORF">HHL10_07010</name>
</gene>